<reference evidence="1 2" key="1">
    <citation type="submission" date="2020-08" db="EMBL/GenBank/DDBJ databases">
        <title>Genomic Encyclopedia of Type Strains, Phase III (KMG-III): the genomes of soil and plant-associated and newly described type strains.</title>
        <authorList>
            <person name="Whitman W."/>
        </authorList>
    </citation>
    <scope>NUCLEOTIDE SEQUENCE [LARGE SCALE GENOMIC DNA]</scope>
    <source>
        <strain evidence="1 2">CECT 8075</strain>
    </source>
</reference>
<comment type="caution">
    <text evidence="1">The sequence shown here is derived from an EMBL/GenBank/DDBJ whole genome shotgun (WGS) entry which is preliminary data.</text>
</comment>
<organism evidence="1 2">
    <name type="scientific">Aporhodopirellula rubra</name>
    <dbReference type="NCBI Taxonomy" id="980271"/>
    <lineage>
        <taxon>Bacteria</taxon>
        <taxon>Pseudomonadati</taxon>
        <taxon>Planctomycetota</taxon>
        <taxon>Planctomycetia</taxon>
        <taxon>Pirellulales</taxon>
        <taxon>Pirellulaceae</taxon>
        <taxon>Aporhodopirellula</taxon>
    </lineage>
</organism>
<evidence type="ECO:0000313" key="1">
    <source>
        <dbReference type="EMBL" id="MBB3206474.1"/>
    </source>
</evidence>
<dbReference type="AlphaFoldDB" id="A0A7W5DXR5"/>
<protein>
    <submittedName>
        <fullName evidence="1">Uncharacterized protein</fullName>
    </submittedName>
</protein>
<accession>A0A7W5DXR5</accession>
<proteinExistence type="predicted"/>
<evidence type="ECO:0000313" key="2">
    <source>
        <dbReference type="Proteomes" id="UP000536179"/>
    </source>
</evidence>
<dbReference type="EMBL" id="JACHXU010000006">
    <property type="protein sequence ID" value="MBB3206474.1"/>
    <property type="molecule type" value="Genomic_DNA"/>
</dbReference>
<sequence length="29" mass="3302">MMLDREVTLTGRVVEDFENVSKLRGVGIH</sequence>
<gene>
    <name evidence="1" type="ORF">FHS27_002283</name>
</gene>
<dbReference type="Proteomes" id="UP000536179">
    <property type="component" value="Unassembled WGS sequence"/>
</dbReference>
<name>A0A7W5DXR5_9BACT</name>
<keyword evidence="2" id="KW-1185">Reference proteome</keyword>